<reference evidence="2" key="2">
    <citation type="submission" date="2023-01" db="EMBL/GenBank/DDBJ databases">
        <authorList>
            <person name="Sun Q."/>
            <person name="Evtushenko L."/>
        </authorList>
    </citation>
    <scope>NUCLEOTIDE SEQUENCE</scope>
    <source>
        <strain evidence="2">VKM B-2935</strain>
    </source>
</reference>
<evidence type="ECO:0000313" key="2">
    <source>
        <dbReference type="EMBL" id="GLK91876.1"/>
    </source>
</evidence>
<sequence>MTSHLQAENPNAGVASDLYLAWQALRGEQPKMRARDAAAHLAVSEGELVASRLGVDTVRLNPEWATLLPALGELGYIMALTRNEDCVHERKGYYRDVTVMANGQMGLVVSPDIDLRLFLGGWASVFAIAEETAKGTQRSIQVFDYQGVAVHKVFLTEDSNEAAWAPLVERFRAQEQTSRLELKPLPAPVVAKPDSEIDVESLRSAWSTLKDTHHFFALLKKHETTRTQALRLAGSEWAEPLAPSELPKLMEAAGATAVPLMVFVGNRHCIQIHSGTVKNLRWMDTWFNVLDPEFNLHLKSHSVTELWRVRKPSSDGVITSFEAFDANGELIVQLFGARKPGVPELTEWRALAEAAPVLEA</sequence>
<evidence type="ECO:0000313" key="3">
    <source>
        <dbReference type="Proteomes" id="UP001143328"/>
    </source>
</evidence>
<dbReference type="RefSeq" id="WP_271198145.1">
    <property type="nucleotide sequence ID" value="NZ_BSFN01000028.1"/>
</dbReference>
<dbReference type="CDD" id="cd16831">
    <property type="entry name" value="HemS-like_C"/>
    <property type="match status" value="1"/>
</dbReference>
<feature type="domain" description="Haemin-degrading HemS/ChuX" evidence="1">
    <location>
        <begin position="224"/>
        <end position="353"/>
    </location>
</feature>
<reference evidence="2" key="1">
    <citation type="journal article" date="2014" name="Int. J. Syst. Evol. Microbiol.">
        <title>Complete genome sequence of Corynebacterium casei LMG S-19264T (=DSM 44701T), isolated from a smear-ripened cheese.</title>
        <authorList>
            <consortium name="US DOE Joint Genome Institute (JGI-PGF)"/>
            <person name="Walter F."/>
            <person name="Albersmeier A."/>
            <person name="Kalinowski J."/>
            <person name="Ruckert C."/>
        </authorList>
    </citation>
    <scope>NUCLEOTIDE SEQUENCE</scope>
    <source>
        <strain evidence="2">VKM B-2935</strain>
    </source>
</reference>
<dbReference type="CDD" id="cd16830">
    <property type="entry name" value="HemS-like_N"/>
    <property type="match status" value="1"/>
</dbReference>
<keyword evidence="3" id="KW-1185">Reference proteome</keyword>
<dbReference type="Gene3D" id="3.40.1570.10">
    <property type="entry name" value="HemS/ChuS/ChuX like domains"/>
    <property type="match status" value="2"/>
</dbReference>
<gene>
    <name evidence="2" type="ORF">GCM10017655_49400</name>
</gene>
<comment type="caution">
    <text evidence="2">The sequence shown here is derived from an EMBL/GenBank/DDBJ whole genome shotgun (WGS) entry which is preliminary data.</text>
</comment>
<dbReference type="Pfam" id="PF05171">
    <property type="entry name" value="HemS"/>
    <property type="match status" value="2"/>
</dbReference>
<dbReference type="Proteomes" id="UP001143328">
    <property type="component" value="Unassembled WGS sequence"/>
</dbReference>
<dbReference type="EMBL" id="BSFN01000028">
    <property type="protein sequence ID" value="GLK91876.1"/>
    <property type="molecule type" value="Genomic_DNA"/>
</dbReference>
<organism evidence="2 3">
    <name type="scientific">Pseudomonas turukhanskensis</name>
    <dbReference type="NCBI Taxonomy" id="1806536"/>
    <lineage>
        <taxon>Bacteria</taxon>
        <taxon>Pseudomonadati</taxon>
        <taxon>Pseudomonadota</taxon>
        <taxon>Gammaproteobacteria</taxon>
        <taxon>Pseudomonadales</taxon>
        <taxon>Pseudomonadaceae</taxon>
        <taxon>Pseudomonas</taxon>
    </lineage>
</organism>
<dbReference type="InterPro" id="IPR007845">
    <property type="entry name" value="HemS/ChuX_dom"/>
</dbReference>
<dbReference type="InterPro" id="IPR053733">
    <property type="entry name" value="Heme_Transport_Util_sf"/>
</dbReference>
<proteinExistence type="predicted"/>
<accession>A0A9W6K9F4</accession>
<feature type="domain" description="Haemin-degrading HemS/ChuX" evidence="1">
    <location>
        <begin position="43"/>
        <end position="171"/>
    </location>
</feature>
<dbReference type="AlphaFoldDB" id="A0A9W6K9F4"/>
<name>A0A9W6K9F4_9PSED</name>
<dbReference type="GO" id="GO:0006826">
    <property type="term" value="P:iron ion transport"/>
    <property type="evidence" value="ECO:0007669"/>
    <property type="project" value="InterPro"/>
</dbReference>
<evidence type="ECO:0000259" key="1">
    <source>
        <dbReference type="Pfam" id="PF05171"/>
    </source>
</evidence>
<protein>
    <submittedName>
        <fullName evidence="2">Hemin-degrading factor</fullName>
    </submittedName>
</protein>
<dbReference type="SUPFAM" id="SSF144064">
    <property type="entry name" value="Heme iron utilization protein-like"/>
    <property type="match status" value="1"/>
</dbReference>